<dbReference type="Proteomes" id="UP000515121">
    <property type="component" value="Unplaced"/>
</dbReference>
<dbReference type="InterPro" id="IPR012337">
    <property type="entry name" value="RNaseH-like_sf"/>
</dbReference>
<reference evidence="3" key="1">
    <citation type="submission" date="2025-08" db="UniProtKB">
        <authorList>
            <consortium name="RefSeq"/>
        </authorList>
    </citation>
    <scope>IDENTIFICATION</scope>
    <source>
        <tissue evidence="3">Fruit stalk</tissue>
    </source>
</reference>
<dbReference type="GeneID" id="111288968"/>
<organism evidence="2 3">
    <name type="scientific">Durio zibethinus</name>
    <name type="common">Durian</name>
    <dbReference type="NCBI Taxonomy" id="66656"/>
    <lineage>
        <taxon>Eukaryota</taxon>
        <taxon>Viridiplantae</taxon>
        <taxon>Streptophyta</taxon>
        <taxon>Embryophyta</taxon>
        <taxon>Tracheophyta</taxon>
        <taxon>Spermatophyta</taxon>
        <taxon>Magnoliopsida</taxon>
        <taxon>eudicotyledons</taxon>
        <taxon>Gunneridae</taxon>
        <taxon>Pentapetalae</taxon>
        <taxon>rosids</taxon>
        <taxon>malvids</taxon>
        <taxon>Malvales</taxon>
        <taxon>Malvaceae</taxon>
        <taxon>Helicteroideae</taxon>
        <taxon>Durio</taxon>
    </lineage>
</organism>
<evidence type="ECO:0000259" key="1">
    <source>
        <dbReference type="Pfam" id="PF05699"/>
    </source>
</evidence>
<evidence type="ECO:0000313" key="3">
    <source>
        <dbReference type="RefSeq" id="XP_022735614.1"/>
    </source>
</evidence>
<gene>
    <name evidence="3" type="primary">LOC111288968</name>
</gene>
<feature type="domain" description="HAT C-terminal dimerisation" evidence="1">
    <location>
        <begin position="64"/>
        <end position="125"/>
    </location>
</feature>
<dbReference type="OrthoDB" id="997896at2759"/>
<dbReference type="AlphaFoldDB" id="A0A6P5Y5C3"/>
<dbReference type="SUPFAM" id="SSF53098">
    <property type="entry name" value="Ribonuclease H-like"/>
    <property type="match status" value="1"/>
</dbReference>
<accession>A0A6P5Y5C3</accession>
<sequence length="126" mass="15104">MEKRKHLYWIACLAHCFDLCLEDIVYKPLVKMLRLTDGEEKLAMGFIYEALLLFRDKHETFGTPQVQRAWKQMNPIEWWMIYDTCVLELQKLVIKVLSETTFASNYECNWSKFSYIHTKARNGLKF</sequence>
<dbReference type="Pfam" id="PF05699">
    <property type="entry name" value="Dimer_Tnp_hAT"/>
    <property type="match status" value="1"/>
</dbReference>
<dbReference type="InterPro" id="IPR008906">
    <property type="entry name" value="HATC_C_dom"/>
</dbReference>
<protein>
    <submittedName>
        <fullName evidence="3">Uncharacterized protein LOC111288968</fullName>
    </submittedName>
</protein>
<keyword evidence="2" id="KW-1185">Reference proteome</keyword>
<name>A0A6P5Y5C3_DURZI</name>
<dbReference type="RefSeq" id="XP_022735614.1">
    <property type="nucleotide sequence ID" value="XM_022879879.1"/>
</dbReference>
<evidence type="ECO:0000313" key="2">
    <source>
        <dbReference type="Proteomes" id="UP000515121"/>
    </source>
</evidence>
<dbReference type="KEGG" id="dzi:111288968"/>
<dbReference type="GO" id="GO:0046983">
    <property type="term" value="F:protein dimerization activity"/>
    <property type="evidence" value="ECO:0007669"/>
    <property type="project" value="InterPro"/>
</dbReference>
<proteinExistence type="predicted"/>